<dbReference type="PANTHER" id="PTHR46112:SF8">
    <property type="entry name" value="CYTOPLASMIC PEPTIDASE PEPQ-RELATED"/>
    <property type="match status" value="1"/>
</dbReference>
<evidence type="ECO:0000256" key="1">
    <source>
        <dbReference type="ARBA" id="ARBA00022723"/>
    </source>
</evidence>
<evidence type="ECO:0000259" key="5">
    <source>
        <dbReference type="Pfam" id="PF01321"/>
    </source>
</evidence>
<protein>
    <submittedName>
        <fullName evidence="6">Aminopeptidase P family protein</fullName>
        <ecNumber evidence="6">3.4.11.9</ecNumber>
    </submittedName>
</protein>
<dbReference type="Pfam" id="PF01321">
    <property type="entry name" value="Creatinase_N"/>
    <property type="match status" value="1"/>
</dbReference>
<evidence type="ECO:0000259" key="4">
    <source>
        <dbReference type="Pfam" id="PF00557"/>
    </source>
</evidence>
<dbReference type="AlphaFoldDB" id="A0AAW9SNP2"/>
<keyword evidence="1 3" id="KW-0479">Metal-binding</keyword>
<dbReference type="SUPFAM" id="SSF55920">
    <property type="entry name" value="Creatinase/aminopeptidase"/>
    <property type="match status" value="1"/>
</dbReference>
<reference evidence="6" key="2">
    <citation type="submission" date="2024-05" db="EMBL/GenBank/DDBJ databases">
        <authorList>
            <person name="Wolfe A."/>
        </authorList>
    </citation>
    <scope>NUCLEOTIDE SEQUENCE</scope>
    <source>
        <strain evidence="6">UMB1064</strain>
    </source>
</reference>
<evidence type="ECO:0000256" key="2">
    <source>
        <dbReference type="ARBA" id="ARBA00022801"/>
    </source>
</evidence>
<comment type="similarity">
    <text evidence="3">Belongs to the peptidase M24B family.</text>
</comment>
<dbReference type="Proteomes" id="UP001223646">
    <property type="component" value="Unassembled WGS sequence"/>
</dbReference>
<accession>A0AAW9SNP2</accession>
<dbReference type="GO" id="GO:0046872">
    <property type="term" value="F:metal ion binding"/>
    <property type="evidence" value="ECO:0007669"/>
    <property type="project" value="UniProtKB-KW"/>
</dbReference>
<dbReference type="InterPro" id="IPR029149">
    <property type="entry name" value="Creatin/AminoP/Spt16_N"/>
</dbReference>
<evidence type="ECO:0000313" key="7">
    <source>
        <dbReference type="Proteomes" id="UP001223646"/>
    </source>
</evidence>
<evidence type="ECO:0000256" key="3">
    <source>
        <dbReference type="RuleBase" id="RU000590"/>
    </source>
</evidence>
<dbReference type="Pfam" id="PF00557">
    <property type="entry name" value="Peptidase_M24"/>
    <property type="match status" value="1"/>
</dbReference>
<dbReference type="InterPro" id="IPR000587">
    <property type="entry name" value="Creatinase_N"/>
</dbReference>
<reference evidence="6" key="1">
    <citation type="submission" date="2023-05" db="EMBL/GenBank/DDBJ databases">
        <authorList>
            <person name="Du J."/>
        </authorList>
    </citation>
    <scope>NUCLEOTIDE SEQUENCE</scope>
    <source>
        <strain evidence="6">UMB1064</strain>
    </source>
</reference>
<keyword evidence="6" id="KW-0645">Protease</keyword>
<dbReference type="InterPro" id="IPR000994">
    <property type="entry name" value="Pept_M24"/>
</dbReference>
<name>A0AAW9SNP2_CORAY</name>
<dbReference type="Gene3D" id="3.40.350.10">
    <property type="entry name" value="Creatinase/prolidase N-terminal domain"/>
    <property type="match status" value="1"/>
</dbReference>
<sequence length="390" mass="41290">MTDISTNYAARRAALIDALSDNDCDGFLTVDPTHVGWLTGFHGSNAGLIVAASGEALLSTDGRYMVQAGKQAPDVELLTARNTGVALVGQARKLDISRLGVESEFLTMAAYQELEDARPQALELVSTTGVVSKLREIKSDTELVALRHVADIAVRAFEDLLHDGIVVAGRKEREVAAELEYRMRMHGADRPSFDTIVASGPNSAKPHHGAEDRVIEAGDLVTIDFGAFAGGYNSDMTRTLFAGETATSPSENNPNSTSSDLAGAIVAGVEFADEKAREIYNVVLEAQLAGVKAAVPGADVVAVDAACRDIIEKAGYGEHFVHSTGHGIGIEVHEAPFAARTGKGKLAAGMTLTIEPGIYVPEFGGVRIEDTLIITDTEPEIITQLPKPRA</sequence>
<dbReference type="CDD" id="cd01092">
    <property type="entry name" value="APP-like"/>
    <property type="match status" value="1"/>
</dbReference>
<dbReference type="Gene3D" id="3.90.230.10">
    <property type="entry name" value="Creatinase/methionine aminopeptidase superfamily"/>
    <property type="match status" value="1"/>
</dbReference>
<comment type="caution">
    <text evidence="6">The sequence shown here is derived from an EMBL/GenBank/DDBJ whole genome shotgun (WGS) entry which is preliminary data.</text>
</comment>
<dbReference type="SUPFAM" id="SSF53092">
    <property type="entry name" value="Creatinase/prolidase N-terminal domain"/>
    <property type="match status" value="1"/>
</dbReference>
<feature type="domain" description="Peptidase M24" evidence="4">
    <location>
        <begin position="146"/>
        <end position="376"/>
    </location>
</feature>
<dbReference type="InterPro" id="IPR050659">
    <property type="entry name" value="Peptidase_M24B"/>
</dbReference>
<dbReference type="RefSeq" id="WP_070852265.1">
    <property type="nucleotide sequence ID" value="NZ_JASOMP010000001.1"/>
</dbReference>
<dbReference type="PROSITE" id="PS00491">
    <property type="entry name" value="PROLINE_PEPTIDASE"/>
    <property type="match status" value="1"/>
</dbReference>
<dbReference type="EMBL" id="JASOOY020000035">
    <property type="protein sequence ID" value="MEO3718177.1"/>
    <property type="molecule type" value="Genomic_DNA"/>
</dbReference>
<keyword evidence="2 6" id="KW-0378">Hydrolase</keyword>
<dbReference type="InterPro" id="IPR036005">
    <property type="entry name" value="Creatinase/aminopeptidase-like"/>
</dbReference>
<dbReference type="PANTHER" id="PTHR46112">
    <property type="entry name" value="AMINOPEPTIDASE"/>
    <property type="match status" value="1"/>
</dbReference>
<dbReference type="EC" id="3.4.11.9" evidence="6"/>
<evidence type="ECO:0000313" key="6">
    <source>
        <dbReference type="EMBL" id="MEO3718177.1"/>
    </source>
</evidence>
<dbReference type="GO" id="GO:0004177">
    <property type="term" value="F:aminopeptidase activity"/>
    <property type="evidence" value="ECO:0007669"/>
    <property type="project" value="UniProtKB-KW"/>
</dbReference>
<feature type="domain" description="Creatinase N-terminal" evidence="5">
    <location>
        <begin position="11"/>
        <end position="137"/>
    </location>
</feature>
<keyword evidence="6" id="KW-0031">Aminopeptidase</keyword>
<gene>
    <name evidence="6" type="ORF">QP460_011380</name>
</gene>
<dbReference type="InterPro" id="IPR001131">
    <property type="entry name" value="Peptidase_M24B_aminopep-P_CS"/>
</dbReference>
<proteinExistence type="inferred from homology"/>
<organism evidence="6 7">
    <name type="scientific">Corynebacterium amycolatum</name>
    <dbReference type="NCBI Taxonomy" id="43765"/>
    <lineage>
        <taxon>Bacteria</taxon>
        <taxon>Bacillati</taxon>
        <taxon>Actinomycetota</taxon>
        <taxon>Actinomycetes</taxon>
        <taxon>Mycobacteriales</taxon>
        <taxon>Corynebacteriaceae</taxon>
        <taxon>Corynebacterium</taxon>
    </lineage>
</organism>